<proteinExistence type="inferred from homology"/>
<dbReference type="PRINTS" id="PR00220">
    <property type="entry name" value="SYNAPTOPHYSN"/>
</dbReference>
<evidence type="ECO:0000313" key="12">
    <source>
        <dbReference type="Proteomes" id="UP001145742"/>
    </source>
</evidence>
<keyword evidence="4 9" id="KW-1133">Transmembrane helix</keyword>
<evidence type="ECO:0000256" key="5">
    <source>
        <dbReference type="ARBA" id="ARBA00023136"/>
    </source>
</evidence>
<dbReference type="PANTHER" id="PTHR10306:SF9">
    <property type="entry name" value="SYNAPTOPHYSIN-LIKE PROTEIN 1"/>
    <property type="match status" value="1"/>
</dbReference>
<comment type="similarity">
    <text evidence="2">Belongs to the synaptophysin/synaptobrevin family.</text>
</comment>
<organism evidence="11 12">
    <name type="scientific">Willisornis vidua</name>
    <name type="common">Xingu scale-backed antbird</name>
    <dbReference type="NCBI Taxonomy" id="1566151"/>
    <lineage>
        <taxon>Eukaryota</taxon>
        <taxon>Metazoa</taxon>
        <taxon>Chordata</taxon>
        <taxon>Craniata</taxon>
        <taxon>Vertebrata</taxon>
        <taxon>Euteleostomi</taxon>
        <taxon>Archelosauria</taxon>
        <taxon>Archosauria</taxon>
        <taxon>Dinosauria</taxon>
        <taxon>Saurischia</taxon>
        <taxon>Theropoda</taxon>
        <taxon>Coelurosauria</taxon>
        <taxon>Aves</taxon>
        <taxon>Neognathae</taxon>
        <taxon>Neoaves</taxon>
        <taxon>Telluraves</taxon>
        <taxon>Australaves</taxon>
        <taxon>Passeriformes</taxon>
        <taxon>Thamnophilidae</taxon>
        <taxon>Willisornis</taxon>
    </lineage>
</organism>
<name>A0ABQ9CQB6_9PASS</name>
<comment type="caution">
    <text evidence="11">The sequence shown here is derived from an EMBL/GenBank/DDBJ whole genome shotgun (WGS) entry which is preliminary data.</text>
</comment>
<feature type="transmembrane region" description="Helical" evidence="9">
    <location>
        <begin position="292"/>
        <end position="314"/>
    </location>
</feature>
<reference evidence="11" key="1">
    <citation type="submission" date="2019-10" db="EMBL/GenBank/DDBJ databases">
        <authorList>
            <person name="Soares A.E.R."/>
            <person name="Aleixo A."/>
            <person name="Schneider P."/>
            <person name="Miyaki C.Y."/>
            <person name="Schneider M.P."/>
            <person name="Mello C."/>
            <person name="Vasconcelos A.T.R."/>
        </authorList>
    </citation>
    <scope>NUCLEOTIDE SEQUENCE</scope>
    <source>
        <tissue evidence="11">Muscle</tissue>
    </source>
</reference>
<evidence type="ECO:0000256" key="1">
    <source>
        <dbReference type="ARBA" id="ARBA00004141"/>
    </source>
</evidence>
<dbReference type="InterPro" id="IPR001285">
    <property type="entry name" value="Synaptophysin/porin"/>
</dbReference>
<dbReference type="InterPro" id="IPR008253">
    <property type="entry name" value="Marvel"/>
</dbReference>
<protein>
    <recommendedName>
        <fullName evidence="10">MARVEL domain-containing protein</fullName>
    </recommendedName>
</protein>
<sequence length="485" mass="53556">MNRSQVCFEHTALLKRPSCSQLHGQAILSPAASPLNQQLLPKRWSQEAPLSLQPSNPWSNSTLQSPKGELQQDRAPLGNGQVWQSLWHMGDALYSCLVRWHFLLNKILSSGLSTNLVLVRKGQQATPKGRITLVLHSQVKVSAKCWDLAHAPVLLTFKTLEEQQVFQPGRNSDWKTERKSWGISAQFHLNRPPSSRMAGFRVDFSVLLEPLGFVKILEWIFAIFAFATCGSFQGEITLLVSCKGVVNKTVTAAFAYPFRLNTVEFSAPDPKGCAGTWTDVHLEGDFSSSAQFFVTLAALMFLYCIAVLVAYIGYNHVYQQNSKYPLTDLSISALIAFLWLLSTFVWAKALADIKVATGSSIIPGIESCKAPGTTCRFVSVTRMGILNVSVFSVGHLSWLLHCKNNSDEEWIEGYMISDAAPLILEGALQLVSSPMETQHPVQTDMESYTSALLTSLFPLIPSRASGVGRLPKHNLILGDNMEGLQ</sequence>
<evidence type="ECO:0000259" key="10">
    <source>
        <dbReference type="PROSITE" id="PS51225"/>
    </source>
</evidence>
<dbReference type="EMBL" id="WHWB01034618">
    <property type="protein sequence ID" value="KAJ7407113.1"/>
    <property type="molecule type" value="Genomic_DNA"/>
</dbReference>
<keyword evidence="3 7" id="KW-0812">Transmembrane</keyword>
<dbReference type="PROSITE" id="PS51225">
    <property type="entry name" value="MARVEL"/>
    <property type="match status" value="1"/>
</dbReference>
<keyword evidence="5 7" id="KW-0472">Membrane</keyword>
<gene>
    <name evidence="11" type="ORF">WISP_128269</name>
</gene>
<feature type="compositionally biased region" description="Polar residues" evidence="8">
    <location>
        <begin position="52"/>
        <end position="65"/>
    </location>
</feature>
<evidence type="ECO:0000313" key="11">
    <source>
        <dbReference type="EMBL" id="KAJ7407113.1"/>
    </source>
</evidence>
<dbReference type="Proteomes" id="UP001145742">
    <property type="component" value="Unassembled WGS sequence"/>
</dbReference>
<feature type="domain" description="MARVEL" evidence="10">
    <location>
        <begin position="206"/>
        <end position="383"/>
    </location>
</feature>
<dbReference type="PANTHER" id="PTHR10306">
    <property type="entry name" value="SYNAPTOPHYSIN"/>
    <property type="match status" value="1"/>
</dbReference>
<evidence type="ECO:0000256" key="9">
    <source>
        <dbReference type="SAM" id="Phobius"/>
    </source>
</evidence>
<feature type="transmembrane region" description="Helical" evidence="9">
    <location>
        <begin position="326"/>
        <end position="347"/>
    </location>
</feature>
<accession>A0ABQ9CQB6</accession>
<evidence type="ECO:0000256" key="3">
    <source>
        <dbReference type="ARBA" id="ARBA00022692"/>
    </source>
</evidence>
<evidence type="ECO:0000256" key="2">
    <source>
        <dbReference type="ARBA" id="ARBA00006476"/>
    </source>
</evidence>
<evidence type="ECO:0000256" key="8">
    <source>
        <dbReference type="SAM" id="MobiDB-lite"/>
    </source>
</evidence>
<comment type="subcellular location">
    <subcellularLocation>
        <location evidence="1">Membrane</location>
        <topology evidence="1">Multi-pass membrane protein</topology>
    </subcellularLocation>
</comment>
<feature type="region of interest" description="Disordered" evidence="8">
    <location>
        <begin position="49"/>
        <end position="71"/>
    </location>
</feature>
<keyword evidence="12" id="KW-1185">Reference proteome</keyword>
<evidence type="ECO:0000256" key="6">
    <source>
        <dbReference type="ARBA" id="ARBA00023180"/>
    </source>
</evidence>
<evidence type="ECO:0000256" key="7">
    <source>
        <dbReference type="PROSITE-ProRule" id="PRU00581"/>
    </source>
</evidence>
<keyword evidence="6" id="KW-0325">Glycoprotein</keyword>
<dbReference type="Pfam" id="PF01284">
    <property type="entry name" value="MARVEL"/>
    <property type="match status" value="1"/>
</dbReference>
<evidence type="ECO:0000256" key="4">
    <source>
        <dbReference type="ARBA" id="ARBA00022989"/>
    </source>
</evidence>